<reference evidence="3 4" key="1">
    <citation type="submission" date="2020-02" db="EMBL/GenBank/DDBJ databases">
        <authorList>
            <person name="Ferguson B K."/>
        </authorList>
    </citation>
    <scope>NUCLEOTIDE SEQUENCE [LARGE SCALE GENOMIC DNA]</scope>
</reference>
<feature type="region of interest" description="Disordered" evidence="1">
    <location>
        <begin position="127"/>
        <end position="191"/>
    </location>
</feature>
<keyword evidence="4" id="KW-1185">Reference proteome</keyword>
<dbReference type="GO" id="GO:0030866">
    <property type="term" value="P:cortical actin cytoskeleton organization"/>
    <property type="evidence" value="ECO:0007669"/>
    <property type="project" value="TreeGrafter"/>
</dbReference>
<dbReference type="GO" id="GO:0008360">
    <property type="term" value="P:regulation of cell shape"/>
    <property type="evidence" value="ECO:0007669"/>
    <property type="project" value="TreeGrafter"/>
</dbReference>
<dbReference type="InterPro" id="IPR016024">
    <property type="entry name" value="ARM-type_fold"/>
</dbReference>
<evidence type="ECO:0000256" key="1">
    <source>
        <dbReference type="SAM" id="MobiDB-lite"/>
    </source>
</evidence>
<dbReference type="Pfam" id="PF06367">
    <property type="entry name" value="Drf_FH3"/>
    <property type="match status" value="1"/>
</dbReference>
<accession>A0A6H5H496</accession>
<dbReference type="SUPFAM" id="SSF48371">
    <property type="entry name" value="ARM repeat"/>
    <property type="match status" value="1"/>
</dbReference>
<dbReference type="InterPro" id="IPR043592">
    <property type="entry name" value="FMNL_animal"/>
</dbReference>
<protein>
    <recommendedName>
        <fullName evidence="2">Formin FH3 domain-containing protein</fullName>
    </recommendedName>
</protein>
<name>A0A6H5H496_9HEMI</name>
<feature type="compositionally biased region" description="Polar residues" evidence="1">
    <location>
        <begin position="181"/>
        <end position="191"/>
    </location>
</feature>
<dbReference type="OrthoDB" id="1668162at2759"/>
<dbReference type="Gene3D" id="1.25.10.10">
    <property type="entry name" value="Leucine-rich Repeat Variant"/>
    <property type="match status" value="1"/>
</dbReference>
<evidence type="ECO:0000313" key="4">
    <source>
        <dbReference type="Proteomes" id="UP000479000"/>
    </source>
</evidence>
<dbReference type="GO" id="GO:0005829">
    <property type="term" value="C:cytosol"/>
    <property type="evidence" value="ECO:0007669"/>
    <property type="project" value="TreeGrafter"/>
</dbReference>
<dbReference type="InterPro" id="IPR010472">
    <property type="entry name" value="FH3_dom"/>
</dbReference>
<dbReference type="AlphaFoldDB" id="A0A6H5H496"/>
<organism evidence="3 4">
    <name type="scientific">Nesidiocoris tenuis</name>
    <dbReference type="NCBI Taxonomy" id="355587"/>
    <lineage>
        <taxon>Eukaryota</taxon>
        <taxon>Metazoa</taxon>
        <taxon>Ecdysozoa</taxon>
        <taxon>Arthropoda</taxon>
        <taxon>Hexapoda</taxon>
        <taxon>Insecta</taxon>
        <taxon>Pterygota</taxon>
        <taxon>Neoptera</taxon>
        <taxon>Paraneoptera</taxon>
        <taxon>Hemiptera</taxon>
        <taxon>Heteroptera</taxon>
        <taxon>Panheteroptera</taxon>
        <taxon>Cimicomorpha</taxon>
        <taxon>Miridae</taxon>
        <taxon>Dicyphina</taxon>
        <taxon>Nesidiocoris</taxon>
    </lineage>
</organism>
<dbReference type="Proteomes" id="UP000479000">
    <property type="component" value="Unassembled WGS sequence"/>
</dbReference>
<evidence type="ECO:0000313" key="3">
    <source>
        <dbReference type="EMBL" id="CAB0010383.1"/>
    </source>
</evidence>
<proteinExistence type="predicted"/>
<dbReference type="GO" id="GO:0051015">
    <property type="term" value="F:actin filament binding"/>
    <property type="evidence" value="ECO:0007669"/>
    <property type="project" value="TreeGrafter"/>
</dbReference>
<dbReference type="EMBL" id="CADCXU010023023">
    <property type="protein sequence ID" value="CAB0010383.1"/>
    <property type="molecule type" value="Genomic_DNA"/>
</dbReference>
<dbReference type="InterPro" id="IPR011989">
    <property type="entry name" value="ARM-like"/>
</dbReference>
<dbReference type="PANTHER" id="PTHR45857">
    <property type="entry name" value="FORMIN-LIKE PROTEIN"/>
    <property type="match status" value="1"/>
</dbReference>
<evidence type="ECO:0000259" key="2">
    <source>
        <dbReference type="Pfam" id="PF06367"/>
    </source>
</evidence>
<feature type="region of interest" description="Disordered" evidence="1">
    <location>
        <begin position="61"/>
        <end position="83"/>
    </location>
</feature>
<gene>
    <name evidence="3" type="ORF">NTEN_LOCUS15428</name>
</gene>
<sequence length="191" mass="22089">MNYRVHLQYEFTQLGLDNYLEKLRYTESEELQAHNRLAQMERDSAAQITNLERLLVETRNERDKLREGRRQAEEEAETLRRESAHYRASLDEKNMAGFPRESSRFQRRVLMFFEWDRIDWWRRDASTTSSPAAPTVGRCTAATPPPDFTADVAPANGRGAAPASATRPHAVPYRCHDNQKTDTNQKSLAYA</sequence>
<dbReference type="PANTHER" id="PTHR45857:SF4">
    <property type="entry name" value="FORMIN-LIKE PROTEIN"/>
    <property type="match status" value="1"/>
</dbReference>
<feature type="domain" description="Formin FH3" evidence="2">
    <location>
        <begin position="1"/>
        <end position="36"/>
    </location>
</feature>
<dbReference type="GO" id="GO:0016477">
    <property type="term" value="P:cell migration"/>
    <property type="evidence" value="ECO:0007669"/>
    <property type="project" value="TreeGrafter"/>
</dbReference>